<name>A0A969WB96_9GAMM</name>
<accession>A0A969WB96</accession>
<dbReference type="InterPro" id="IPR011013">
    <property type="entry name" value="Gal_mutarotase_sf_dom"/>
</dbReference>
<comment type="subcellular location">
    <subcellularLocation>
        <location evidence="1">Periplasm</location>
    </subcellularLocation>
</comment>
<proteinExistence type="inferred from homology"/>
<dbReference type="GO" id="GO:0030246">
    <property type="term" value="F:carbohydrate binding"/>
    <property type="evidence" value="ECO:0007669"/>
    <property type="project" value="InterPro"/>
</dbReference>
<evidence type="ECO:0000256" key="2">
    <source>
        <dbReference type="ARBA" id="ARBA00005001"/>
    </source>
</evidence>
<sequence>MNRRELLKSTAALTATALPSLSAFLSLRADADELKPLGHPHPFDYAKLKGRARAMAGKPWQPPPTTLPKPIAGLDWDRWQSIRFRDGHSLWRDEHLDFQARFFHLGFTVRTPVHLFEVVDGRATEIAYDSAMFDYGKSGVKPGSLPADLGFAGFRLYYGDDFQRDVAAFQGASYFRAVGGEKQYGQSARGLAVDCGLPRPEEFPTFVAYWLERPAAGATSVTVYGLLDSASVTGAYRFILTPGDSFVMDIDTALYLRKPIERIGIAPLTSMFECGENDRRVAHDWRPEIHDTDGLQIWNGRGEWIWRPLVNPSAVHVNSFFDDNPHGFGLMQRDRNFDHYQDDGVFYDRRPSVWVEPKEDWGPGVVMLVEIPTADETSDNIVAFWKPKDPLQPGQEYRYAYRLSWGAHPPYQPPLGTTRATRTGLGGVVGQPRRYFSWRFAVDFAGGPLTDLPRDAKVEAVIEPSRGRVEIVSARPLDAINGWRAMFDLVPDDSSEPIDIRLYLRLDGKPLTETWLYQYTPPPVDQRQL</sequence>
<dbReference type="PANTHER" id="PTHR30504">
    <property type="entry name" value="GLUCANS BIOSYNTHESIS PROTEIN"/>
    <property type="match status" value="1"/>
</dbReference>
<evidence type="ECO:0000256" key="5">
    <source>
        <dbReference type="ARBA" id="ARBA00022729"/>
    </source>
</evidence>
<dbReference type="AlphaFoldDB" id="A0A969WB96"/>
<dbReference type="InterPro" id="IPR007444">
    <property type="entry name" value="Glucan_biosyn_MdoG_C"/>
</dbReference>
<dbReference type="InterPro" id="IPR014756">
    <property type="entry name" value="Ig_E-set"/>
</dbReference>
<gene>
    <name evidence="9" type="ORF">G7Y82_08240</name>
</gene>
<dbReference type="RefSeq" id="WP_168147536.1">
    <property type="nucleotide sequence ID" value="NZ_JAAVXB010000003.1"/>
</dbReference>
<dbReference type="SUPFAM" id="SSF81296">
    <property type="entry name" value="E set domains"/>
    <property type="match status" value="1"/>
</dbReference>
<comment type="caution">
    <text evidence="9">The sequence shown here is derived from an EMBL/GenBank/DDBJ whole genome shotgun (WGS) entry which is preliminary data.</text>
</comment>
<dbReference type="Gene3D" id="2.60.40.10">
    <property type="entry name" value="Immunoglobulins"/>
    <property type="match status" value="1"/>
</dbReference>
<dbReference type="Gene3D" id="2.70.98.10">
    <property type="match status" value="1"/>
</dbReference>
<dbReference type="Proteomes" id="UP000653472">
    <property type="component" value="Unassembled WGS sequence"/>
</dbReference>
<dbReference type="InterPro" id="IPR014718">
    <property type="entry name" value="GH-type_carb-bd"/>
</dbReference>
<reference evidence="9" key="1">
    <citation type="submission" date="2020-03" db="EMBL/GenBank/DDBJ databases">
        <title>Solimonas marina sp. nov., isolated from deep seawater of the Pacific Ocean.</title>
        <authorList>
            <person name="Liu X."/>
            <person name="Lai Q."/>
            <person name="Sun F."/>
            <person name="Gai Y."/>
            <person name="Li G."/>
            <person name="Shao Z."/>
        </authorList>
    </citation>
    <scope>NUCLEOTIDE SEQUENCE</scope>
    <source>
        <strain evidence="9">C16B3</strain>
    </source>
</reference>
<comment type="similarity">
    <text evidence="3">Belongs to the OpgD/OpgG family.</text>
</comment>
<dbReference type="GO" id="GO:0003824">
    <property type="term" value="F:catalytic activity"/>
    <property type="evidence" value="ECO:0007669"/>
    <property type="project" value="InterPro"/>
</dbReference>
<keyword evidence="10" id="KW-1185">Reference proteome</keyword>
<evidence type="ECO:0000256" key="4">
    <source>
        <dbReference type="ARBA" id="ARBA00015372"/>
    </source>
</evidence>
<feature type="signal peptide" evidence="7">
    <location>
        <begin position="1"/>
        <end position="31"/>
    </location>
</feature>
<dbReference type="InterPro" id="IPR014438">
    <property type="entry name" value="Glucan_biosyn_MdoG/MdoD"/>
</dbReference>
<dbReference type="PIRSF" id="PIRSF006281">
    <property type="entry name" value="MdoG"/>
    <property type="match status" value="1"/>
</dbReference>
<evidence type="ECO:0000313" key="10">
    <source>
        <dbReference type="Proteomes" id="UP000653472"/>
    </source>
</evidence>
<evidence type="ECO:0000313" key="9">
    <source>
        <dbReference type="EMBL" id="NKF22306.1"/>
    </source>
</evidence>
<comment type="pathway">
    <text evidence="2">Glycan metabolism; osmoregulated periplasmic glucan (OPG) biosynthesis.</text>
</comment>
<evidence type="ECO:0000256" key="3">
    <source>
        <dbReference type="ARBA" id="ARBA00009284"/>
    </source>
</evidence>
<organism evidence="9 10">
    <name type="scientific">Solimonas marina</name>
    <dbReference type="NCBI Taxonomy" id="2714601"/>
    <lineage>
        <taxon>Bacteria</taxon>
        <taxon>Pseudomonadati</taxon>
        <taxon>Pseudomonadota</taxon>
        <taxon>Gammaproteobacteria</taxon>
        <taxon>Nevskiales</taxon>
        <taxon>Nevskiaceae</taxon>
        <taxon>Solimonas</taxon>
    </lineage>
</organism>
<dbReference type="EMBL" id="JAAVXB010000003">
    <property type="protein sequence ID" value="NKF22306.1"/>
    <property type="molecule type" value="Genomic_DNA"/>
</dbReference>
<dbReference type="SUPFAM" id="SSF74650">
    <property type="entry name" value="Galactose mutarotase-like"/>
    <property type="match status" value="1"/>
</dbReference>
<evidence type="ECO:0000256" key="1">
    <source>
        <dbReference type="ARBA" id="ARBA00004418"/>
    </source>
</evidence>
<dbReference type="InterPro" id="IPR006311">
    <property type="entry name" value="TAT_signal"/>
</dbReference>
<dbReference type="PANTHER" id="PTHR30504:SF3">
    <property type="entry name" value="GLUCANS BIOSYNTHESIS PROTEIN D"/>
    <property type="match status" value="1"/>
</dbReference>
<keyword evidence="6" id="KW-0574">Periplasm</keyword>
<dbReference type="InterPro" id="IPR013783">
    <property type="entry name" value="Ig-like_fold"/>
</dbReference>
<dbReference type="GO" id="GO:0051274">
    <property type="term" value="P:beta-glucan biosynthetic process"/>
    <property type="evidence" value="ECO:0007669"/>
    <property type="project" value="TreeGrafter"/>
</dbReference>
<dbReference type="FunFam" id="2.70.98.10:FF:000001">
    <property type="entry name" value="Glucans biosynthesis protein G"/>
    <property type="match status" value="1"/>
</dbReference>
<feature type="chain" id="PRO_5037961043" description="Glucans biosynthesis protein D" evidence="7">
    <location>
        <begin position="32"/>
        <end position="529"/>
    </location>
</feature>
<keyword evidence="5 7" id="KW-0732">Signal</keyword>
<evidence type="ECO:0000256" key="7">
    <source>
        <dbReference type="SAM" id="SignalP"/>
    </source>
</evidence>
<dbReference type="Pfam" id="PF04349">
    <property type="entry name" value="MdoG"/>
    <property type="match status" value="1"/>
</dbReference>
<evidence type="ECO:0000256" key="6">
    <source>
        <dbReference type="ARBA" id="ARBA00022764"/>
    </source>
</evidence>
<dbReference type="PROSITE" id="PS51318">
    <property type="entry name" value="TAT"/>
    <property type="match status" value="1"/>
</dbReference>
<protein>
    <recommendedName>
        <fullName evidence="4">Glucans biosynthesis protein D</fullName>
    </recommendedName>
</protein>
<evidence type="ECO:0000259" key="8">
    <source>
        <dbReference type="Pfam" id="PF04349"/>
    </source>
</evidence>
<feature type="domain" description="Glucan biosynthesis periplasmic MdoG C-terminal" evidence="8">
    <location>
        <begin position="43"/>
        <end position="519"/>
    </location>
</feature>
<dbReference type="GO" id="GO:0030288">
    <property type="term" value="C:outer membrane-bounded periplasmic space"/>
    <property type="evidence" value="ECO:0007669"/>
    <property type="project" value="TreeGrafter"/>
</dbReference>